<dbReference type="InterPro" id="IPR016186">
    <property type="entry name" value="C-type_lectin-like/link_sf"/>
</dbReference>
<dbReference type="AlphaFoldDB" id="A0A8B6FL24"/>
<dbReference type="InterPro" id="IPR001304">
    <property type="entry name" value="C-type_lectin-like"/>
</dbReference>
<gene>
    <name evidence="2" type="ORF">MGAL_10B018803</name>
</gene>
<feature type="non-terminal residue" evidence="2">
    <location>
        <position position="1"/>
    </location>
</feature>
<dbReference type="EMBL" id="UYJE01006921">
    <property type="protein sequence ID" value="VDI50248.1"/>
    <property type="molecule type" value="Genomic_DNA"/>
</dbReference>
<evidence type="ECO:0000259" key="1">
    <source>
        <dbReference type="PROSITE" id="PS50041"/>
    </source>
</evidence>
<comment type="caution">
    <text evidence="2">The sequence shown here is derived from an EMBL/GenBank/DDBJ whole genome shotgun (WGS) entry which is preliminary data.</text>
</comment>
<evidence type="ECO:0000313" key="2">
    <source>
        <dbReference type="EMBL" id="VDI50248.1"/>
    </source>
</evidence>
<protein>
    <recommendedName>
        <fullName evidence="1">C-type lectin domain-containing protein</fullName>
    </recommendedName>
</protein>
<feature type="domain" description="C-type lectin" evidence="1">
    <location>
        <begin position="68"/>
        <end position="122"/>
    </location>
</feature>
<organism evidence="2 3">
    <name type="scientific">Mytilus galloprovincialis</name>
    <name type="common">Mediterranean mussel</name>
    <dbReference type="NCBI Taxonomy" id="29158"/>
    <lineage>
        <taxon>Eukaryota</taxon>
        <taxon>Metazoa</taxon>
        <taxon>Spiralia</taxon>
        <taxon>Lophotrochozoa</taxon>
        <taxon>Mollusca</taxon>
        <taxon>Bivalvia</taxon>
        <taxon>Autobranchia</taxon>
        <taxon>Pteriomorphia</taxon>
        <taxon>Mytilida</taxon>
        <taxon>Mytiloidea</taxon>
        <taxon>Mytilidae</taxon>
        <taxon>Mytilinae</taxon>
        <taxon>Mytilus</taxon>
    </lineage>
</organism>
<dbReference type="OrthoDB" id="6051775at2759"/>
<proteinExistence type="predicted"/>
<dbReference type="Gene3D" id="3.10.100.10">
    <property type="entry name" value="Mannose-Binding Protein A, subunit A"/>
    <property type="match status" value="1"/>
</dbReference>
<dbReference type="Proteomes" id="UP000596742">
    <property type="component" value="Unassembled WGS sequence"/>
</dbReference>
<keyword evidence="3" id="KW-1185">Reference proteome</keyword>
<name>A0A8B6FL24_MYTGA</name>
<dbReference type="InterPro" id="IPR016187">
    <property type="entry name" value="CTDL_fold"/>
</dbReference>
<dbReference type="PROSITE" id="PS50041">
    <property type="entry name" value="C_TYPE_LECTIN_2"/>
    <property type="match status" value="1"/>
</dbReference>
<sequence length="122" mass="14246">TDELRRWENQDDGRHIAHSIEPSKTRKVNSDAKLVTHAVLLMHNLSEQKSVMPWCLYQLKGLDLEFCGIRFGQGRFDFNWASTNQPIPVSDWATPNQPNNRGGDQDCIVLAKFFQYRWNDRQ</sequence>
<dbReference type="SUPFAM" id="SSF56436">
    <property type="entry name" value="C-type lectin-like"/>
    <property type="match status" value="1"/>
</dbReference>
<reference evidence="2" key="1">
    <citation type="submission" date="2018-11" db="EMBL/GenBank/DDBJ databases">
        <authorList>
            <person name="Alioto T."/>
            <person name="Alioto T."/>
        </authorList>
    </citation>
    <scope>NUCLEOTIDE SEQUENCE</scope>
</reference>
<evidence type="ECO:0000313" key="3">
    <source>
        <dbReference type="Proteomes" id="UP000596742"/>
    </source>
</evidence>
<accession>A0A8B6FL24</accession>